<evidence type="ECO:0000256" key="2">
    <source>
        <dbReference type="PROSITE-ProRule" id="PRU00169"/>
    </source>
</evidence>
<dbReference type="PROSITE" id="PS50110">
    <property type="entry name" value="RESPONSE_REGULATORY"/>
    <property type="match status" value="1"/>
</dbReference>
<dbReference type="PANTHER" id="PTHR44591:SF3">
    <property type="entry name" value="RESPONSE REGULATORY DOMAIN-CONTAINING PROTEIN"/>
    <property type="match status" value="1"/>
</dbReference>
<dbReference type="Gene3D" id="3.40.50.2300">
    <property type="match status" value="1"/>
</dbReference>
<dbReference type="SMART" id="SM00448">
    <property type="entry name" value="REC"/>
    <property type="match status" value="1"/>
</dbReference>
<dbReference type="CDD" id="cd17546">
    <property type="entry name" value="REC_hyHK_CKI1_RcsC-like"/>
    <property type="match status" value="1"/>
</dbReference>
<dbReference type="AlphaFoldDB" id="A0A7X1NED0"/>
<evidence type="ECO:0000259" key="3">
    <source>
        <dbReference type="PROSITE" id="PS50110"/>
    </source>
</evidence>
<dbReference type="InterPro" id="IPR001789">
    <property type="entry name" value="Sig_transdc_resp-reg_receiver"/>
</dbReference>
<keyword evidence="5" id="KW-1185">Reference proteome</keyword>
<feature type="modified residue" description="4-aspartylphosphate" evidence="2">
    <location>
        <position position="314"/>
    </location>
</feature>
<keyword evidence="1 2" id="KW-0597">Phosphoprotein</keyword>
<dbReference type="InterPro" id="IPR011006">
    <property type="entry name" value="CheY-like_superfamily"/>
</dbReference>
<dbReference type="SUPFAM" id="SSF52172">
    <property type="entry name" value="CheY-like"/>
    <property type="match status" value="1"/>
</dbReference>
<sequence length="387" mass="43012">MLDMDFLPAQAPVLVASDSVADADLVASILGDEFDNVLLSVKPEDAVGDFEAHRPAVLILAFDTLDAAQRYFSDLRRSSVVAHEVPCRTLILCNKNEVWRTYELCREERFDDYVLFWPVTNDAPRLKMAVHHAMRRLKEKALAPVTASELATQVRSLASLEHDLRGSVAQIGRDLDMVGLTVRQAEQMMGRTVDPSHNATATAVISDVTRELDHLKLGNPGDLIRSLSTAVGGLQQRATEIEQHLVTQLEPVRKALKLSQRVRSAVLVVEDDAFQQKLITRLLAGQNIDILIASSGSEAMTLLWQRRANVVLMDVGLPDINGVELTRRIRNIANFSEVQIVMITGHSEKHIVVDSLRAGATDFLVKPLDRNRLLDKLRNFLPQQALS</sequence>
<organism evidence="4 5">
    <name type="scientific">Paraburkholderia franconis</name>
    <dbReference type="NCBI Taxonomy" id="2654983"/>
    <lineage>
        <taxon>Bacteria</taxon>
        <taxon>Pseudomonadati</taxon>
        <taxon>Pseudomonadota</taxon>
        <taxon>Betaproteobacteria</taxon>
        <taxon>Burkholderiales</taxon>
        <taxon>Burkholderiaceae</taxon>
        <taxon>Paraburkholderia</taxon>
    </lineage>
</organism>
<dbReference type="Pfam" id="PF00072">
    <property type="entry name" value="Response_reg"/>
    <property type="match status" value="1"/>
</dbReference>
<reference evidence="4 5" key="1">
    <citation type="submission" date="2019-10" db="EMBL/GenBank/DDBJ databases">
        <title>Paraburkholderia sp. isolated from nodules of Mimosa pudica from Brazilian Atlantic Forest soils.</title>
        <authorList>
            <person name="Paulitsch F."/>
            <person name="Hungria M."/>
            <person name="Dall'Agnol R."/>
        </authorList>
    </citation>
    <scope>NUCLEOTIDE SEQUENCE [LARGE SCALE GENOMIC DNA]</scope>
    <source>
        <strain evidence="4 5">CNPSo 3157</strain>
    </source>
</reference>
<evidence type="ECO:0000256" key="1">
    <source>
        <dbReference type="ARBA" id="ARBA00022553"/>
    </source>
</evidence>
<dbReference type="GO" id="GO:0000160">
    <property type="term" value="P:phosphorelay signal transduction system"/>
    <property type="evidence" value="ECO:0007669"/>
    <property type="project" value="InterPro"/>
</dbReference>
<comment type="caution">
    <text evidence="4">The sequence shown here is derived from an EMBL/GenBank/DDBJ whole genome shotgun (WGS) entry which is preliminary data.</text>
</comment>
<dbReference type="EMBL" id="WHNP01000025">
    <property type="protein sequence ID" value="MPW19986.1"/>
    <property type="molecule type" value="Genomic_DNA"/>
</dbReference>
<dbReference type="Proteomes" id="UP000484381">
    <property type="component" value="Unassembled WGS sequence"/>
</dbReference>
<dbReference type="RefSeq" id="WP_152762518.1">
    <property type="nucleotide sequence ID" value="NZ_WHNP01000025.1"/>
</dbReference>
<dbReference type="InterPro" id="IPR050595">
    <property type="entry name" value="Bact_response_regulator"/>
</dbReference>
<evidence type="ECO:0000313" key="5">
    <source>
        <dbReference type="Proteomes" id="UP000484381"/>
    </source>
</evidence>
<evidence type="ECO:0000313" key="4">
    <source>
        <dbReference type="EMBL" id="MPW19986.1"/>
    </source>
</evidence>
<dbReference type="PANTHER" id="PTHR44591">
    <property type="entry name" value="STRESS RESPONSE REGULATOR PROTEIN 1"/>
    <property type="match status" value="1"/>
</dbReference>
<name>A0A7X1NED0_9BURK</name>
<accession>A0A7X1NED0</accession>
<proteinExistence type="predicted"/>
<protein>
    <submittedName>
        <fullName evidence="4">Response regulator</fullName>
    </submittedName>
</protein>
<gene>
    <name evidence="4" type="ORF">GCT13_24560</name>
</gene>
<feature type="domain" description="Response regulatory" evidence="3">
    <location>
        <begin position="265"/>
        <end position="381"/>
    </location>
</feature>